<evidence type="ECO:0000313" key="5">
    <source>
        <dbReference type="Proteomes" id="UP001156441"/>
    </source>
</evidence>
<dbReference type="PRINTS" id="PR00455">
    <property type="entry name" value="HTHTETR"/>
</dbReference>
<dbReference type="InterPro" id="IPR041490">
    <property type="entry name" value="KstR2_TetR_C"/>
</dbReference>
<dbReference type="PANTHER" id="PTHR30055">
    <property type="entry name" value="HTH-TYPE TRANSCRIPTIONAL REGULATOR RUTR"/>
    <property type="match status" value="1"/>
</dbReference>
<dbReference type="InterPro" id="IPR009057">
    <property type="entry name" value="Homeodomain-like_sf"/>
</dbReference>
<evidence type="ECO:0000256" key="1">
    <source>
        <dbReference type="ARBA" id="ARBA00023125"/>
    </source>
</evidence>
<feature type="domain" description="HTH tetR-type" evidence="3">
    <location>
        <begin position="213"/>
        <end position="273"/>
    </location>
</feature>
<dbReference type="PROSITE" id="PS50977">
    <property type="entry name" value="HTH_TETR_2"/>
    <property type="match status" value="2"/>
</dbReference>
<accession>A0ABT2J8R6</accession>
<dbReference type="InterPro" id="IPR001647">
    <property type="entry name" value="HTH_TetR"/>
</dbReference>
<sequence>MVTVRRPRNRKAQLADAAAELFSKRGYHQVSVNDIAAAAGVTGPAVYRHFRGKQDILAHVLLSGMDVFGLVTEEALAEPGTPNEQLDALLRAVAALAVDRREVTALWRWEGRHLDRADQTKIRHRGGDLMARWGVTLRDARPDLSPADAELLCWAALSVFGSVSVHHVSPPRRRFEALLATLGRAVLDWPVPAGAEPPAPAPLASWQRVTAPSSRREELLAAATRLFRDHGYHAVSMEDIGAAAGIAGPSIYRYFPGKAAILVAAGYRMGDRLARTAEAAIGDAADPADALARLAASYVDTVLRSDNLMATFAGELGNLPDRDRKELVRVQRDYVAQWVRLVRTVAPGLSEPDARVTVHAALTIVNDLARTPRVLARPRIAAELTSLAETVLSARSGSEATIRHRK</sequence>
<dbReference type="InterPro" id="IPR023772">
    <property type="entry name" value="DNA-bd_HTH_TetR-type_CS"/>
</dbReference>
<proteinExistence type="predicted"/>
<dbReference type="Gene3D" id="1.10.10.60">
    <property type="entry name" value="Homeodomain-like"/>
    <property type="match status" value="2"/>
</dbReference>
<feature type="DNA-binding region" description="H-T-H motif" evidence="2">
    <location>
        <begin position="236"/>
        <end position="255"/>
    </location>
</feature>
<gene>
    <name evidence="4" type="ORF">JT362_12065</name>
</gene>
<dbReference type="PROSITE" id="PS01081">
    <property type="entry name" value="HTH_TETR_1"/>
    <property type="match status" value="2"/>
</dbReference>
<dbReference type="EMBL" id="JAFFZE010000010">
    <property type="protein sequence ID" value="MCT2583855.1"/>
    <property type="molecule type" value="Genomic_DNA"/>
</dbReference>
<evidence type="ECO:0000313" key="4">
    <source>
        <dbReference type="EMBL" id="MCT2583855.1"/>
    </source>
</evidence>
<comment type="caution">
    <text evidence="4">The sequence shown here is derived from an EMBL/GenBank/DDBJ whole genome shotgun (WGS) entry which is preliminary data.</text>
</comment>
<evidence type="ECO:0000259" key="3">
    <source>
        <dbReference type="PROSITE" id="PS50977"/>
    </source>
</evidence>
<dbReference type="InterPro" id="IPR050109">
    <property type="entry name" value="HTH-type_TetR-like_transc_reg"/>
</dbReference>
<dbReference type="SUPFAM" id="SSF46689">
    <property type="entry name" value="Homeodomain-like"/>
    <property type="match status" value="2"/>
</dbReference>
<keyword evidence="5" id="KW-1185">Reference proteome</keyword>
<reference evidence="4 5" key="1">
    <citation type="submission" date="2021-02" db="EMBL/GenBank/DDBJ databases">
        <title>Actinophytocola xerophila sp. nov., isolated from soil of cotton cropping field.</title>
        <authorList>
            <person name="Huang R."/>
            <person name="Chen X."/>
            <person name="Ge X."/>
            <person name="Liu W."/>
        </authorList>
    </citation>
    <scope>NUCLEOTIDE SEQUENCE [LARGE SCALE GENOMIC DNA]</scope>
    <source>
        <strain evidence="4 5">S1-96</strain>
    </source>
</reference>
<dbReference type="Pfam" id="PF17932">
    <property type="entry name" value="TetR_C_24"/>
    <property type="match status" value="1"/>
</dbReference>
<feature type="domain" description="HTH tetR-type" evidence="3">
    <location>
        <begin position="8"/>
        <end position="68"/>
    </location>
</feature>
<feature type="DNA-binding region" description="H-T-H motif" evidence="2">
    <location>
        <begin position="31"/>
        <end position="50"/>
    </location>
</feature>
<dbReference type="Proteomes" id="UP001156441">
    <property type="component" value="Unassembled WGS sequence"/>
</dbReference>
<name>A0ABT2J8R6_9PSEU</name>
<evidence type="ECO:0000256" key="2">
    <source>
        <dbReference type="PROSITE-ProRule" id="PRU00335"/>
    </source>
</evidence>
<dbReference type="Gene3D" id="1.10.357.10">
    <property type="entry name" value="Tetracycline Repressor, domain 2"/>
    <property type="match status" value="2"/>
</dbReference>
<dbReference type="PANTHER" id="PTHR30055:SF237">
    <property type="entry name" value="TRANSCRIPTIONAL REPRESSOR MCE3R"/>
    <property type="match status" value="1"/>
</dbReference>
<organism evidence="4 5">
    <name type="scientific">Actinophytocola gossypii</name>
    <dbReference type="NCBI Taxonomy" id="2812003"/>
    <lineage>
        <taxon>Bacteria</taxon>
        <taxon>Bacillati</taxon>
        <taxon>Actinomycetota</taxon>
        <taxon>Actinomycetes</taxon>
        <taxon>Pseudonocardiales</taxon>
        <taxon>Pseudonocardiaceae</taxon>
    </lineage>
</organism>
<protein>
    <submittedName>
        <fullName evidence="4">TetR/AcrR family transcriptional regulator</fullName>
    </submittedName>
</protein>
<dbReference type="Pfam" id="PF00440">
    <property type="entry name" value="TetR_N"/>
    <property type="match status" value="2"/>
</dbReference>
<keyword evidence="1 2" id="KW-0238">DNA-binding</keyword>